<dbReference type="PANTHER" id="PTHR31390:SF2">
    <property type="entry name" value="EXPRESSED PROTEIN"/>
    <property type="match status" value="1"/>
</dbReference>
<proteinExistence type="predicted"/>
<protein>
    <submittedName>
        <fullName evidence="1">Uncharacterized protein</fullName>
    </submittedName>
</protein>
<reference evidence="1" key="1">
    <citation type="submission" date="2018-05" db="EMBL/GenBank/DDBJ databases">
        <title>Draft genome of Mucuna pruriens seed.</title>
        <authorList>
            <person name="Nnadi N.E."/>
            <person name="Vos R."/>
            <person name="Hasami M.H."/>
            <person name="Devisetty U.K."/>
            <person name="Aguiy J.C."/>
        </authorList>
    </citation>
    <scope>NUCLEOTIDE SEQUENCE [LARGE SCALE GENOMIC DNA]</scope>
    <source>
        <strain evidence="1">JCA_2017</strain>
    </source>
</reference>
<dbReference type="Proteomes" id="UP000257109">
    <property type="component" value="Unassembled WGS sequence"/>
</dbReference>
<comment type="caution">
    <text evidence="1">The sequence shown here is derived from an EMBL/GenBank/DDBJ whole genome shotgun (WGS) entry which is preliminary data.</text>
</comment>
<dbReference type="OrthoDB" id="767438at2759"/>
<dbReference type="PANTHER" id="PTHR31390">
    <property type="entry name" value="EXPRESSED PROTEIN"/>
    <property type="match status" value="1"/>
</dbReference>
<name>A0A371FYM9_MUCPR</name>
<dbReference type="InterPro" id="IPR021916">
    <property type="entry name" value="DUF3527"/>
</dbReference>
<feature type="non-terminal residue" evidence="1">
    <location>
        <position position="1"/>
    </location>
</feature>
<dbReference type="AlphaFoldDB" id="A0A371FYM9"/>
<keyword evidence="2" id="KW-1185">Reference proteome</keyword>
<accession>A0A371FYM9</accession>
<gene>
    <name evidence="1" type="ORF">CR513_35645</name>
</gene>
<evidence type="ECO:0000313" key="2">
    <source>
        <dbReference type="Proteomes" id="UP000257109"/>
    </source>
</evidence>
<dbReference type="EMBL" id="QJKJ01007364">
    <property type="protein sequence ID" value="RDX83429.1"/>
    <property type="molecule type" value="Genomic_DNA"/>
</dbReference>
<sequence>MENTGLWIQKEGHRRKDSFHGLLNDREISEEDSSKSQLKKLIKRSNSHRAIVVNAIQTQISKVFFKDLFFRRVHGLDNRIPKHVVSVDEKYIHRCLEYVHSTALKASQCNIPESLRATNMGTLSESLDMAKFFGGNACGSGHFVFECPLISANAGDQWTLGTIMGSKSMINILNSALLQQFGASQRSDNLNRMNFSDPEGLICYDFIDSHSDLHVSSSYKLEKEKQLVQRHKYGSISVHKRLVSTSSTTSTCSDWLSSASSTLSQGMIQCTWKQGIPHFVFSADDQKEVYVAKLRKVESTDNKALDYVYEFRLNKGGQKGREVPDSDLPFVGKMHVSTSFTLCPSNCRIMETEFTLFHNIEIYDKEMSTLDHSHRKNKGLSKKVSQVFRTNPSSKRKTLSKLAGSSVVAENCQWEPFALGGANLLETDIPPNFEMAAIVVKKHLPYKRPEKVGGWGLKFLNKSGGNQVTLPSESCNQNNGDLSTSMSILIPAGFHGGPRTRNNGPSSLIDRWRSGGHCDCGGWDEGCPLTVLERRSNKAEVMSQTDTRGECKSVDLVTQGSSDFGSTLRMVNVHDGLYYIHFHPPLSALQSFSIAVAIIHAQSPTLQPNDAQNLSFDRTKHGVFVSHLSKVVTTGDQRLMCQVLVHFYKSETNKQEDLSLSGGKCSSIRGFVKRIKHKLTYA</sequence>
<dbReference type="STRING" id="157652.A0A371FYM9"/>
<evidence type="ECO:0000313" key="1">
    <source>
        <dbReference type="EMBL" id="RDX83429.1"/>
    </source>
</evidence>
<dbReference type="Pfam" id="PF12043">
    <property type="entry name" value="DUF3527"/>
    <property type="match status" value="1"/>
</dbReference>
<organism evidence="1 2">
    <name type="scientific">Mucuna pruriens</name>
    <name type="common">Velvet bean</name>
    <name type="synonym">Dolichos pruriens</name>
    <dbReference type="NCBI Taxonomy" id="157652"/>
    <lineage>
        <taxon>Eukaryota</taxon>
        <taxon>Viridiplantae</taxon>
        <taxon>Streptophyta</taxon>
        <taxon>Embryophyta</taxon>
        <taxon>Tracheophyta</taxon>
        <taxon>Spermatophyta</taxon>
        <taxon>Magnoliopsida</taxon>
        <taxon>eudicotyledons</taxon>
        <taxon>Gunneridae</taxon>
        <taxon>Pentapetalae</taxon>
        <taxon>rosids</taxon>
        <taxon>fabids</taxon>
        <taxon>Fabales</taxon>
        <taxon>Fabaceae</taxon>
        <taxon>Papilionoideae</taxon>
        <taxon>50 kb inversion clade</taxon>
        <taxon>NPAAA clade</taxon>
        <taxon>indigoferoid/millettioid clade</taxon>
        <taxon>Phaseoleae</taxon>
        <taxon>Mucuna</taxon>
    </lineage>
</organism>